<dbReference type="AlphaFoldDB" id="A0A382XCW4"/>
<reference evidence="2" key="1">
    <citation type="submission" date="2018-05" db="EMBL/GenBank/DDBJ databases">
        <authorList>
            <person name="Lanie J.A."/>
            <person name="Ng W.-L."/>
            <person name="Kazmierczak K.M."/>
            <person name="Andrzejewski T.M."/>
            <person name="Davidsen T.M."/>
            <person name="Wayne K.J."/>
            <person name="Tettelin H."/>
            <person name="Glass J.I."/>
            <person name="Rusch D."/>
            <person name="Podicherti R."/>
            <person name="Tsui H.-C.T."/>
            <person name="Winkler M.E."/>
        </authorList>
    </citation>
    <scope>NUCLEOTIDE SEQUENCE</scope>
</reference>
<protein>
    <recommendedName>
        <fullName evidence="1">N-acetyltransferase domain-containing protein</fullName>
    </recommendedName>
</protein>
<dbReference type="PROSITE" id="PS51186">
    <property type="entry name" value="GNAT"/>
    <property type="match status" value="1"/>
</dbReference>
<accession>A0A382XCW4</accession>
<evidence type="ECO:0000259" key="1">
    <source>
        <dbReference type="PROSITE" id="PS51186"/>
    </source>
</evidence>
<proteinExistence type="predicted"/>
<dbReference type="InterPro" id="IPR016181">
    <property type="entry name" value="Acyl_CoA_acyltransferase"/>
</dbReference>
<name>A0A382XCW4_9ZZZZ</name>
<gene>
    <name evidence="2" type="ORF">METZ01_LOCUS421035</name>
</gene>
<evidence type="ECO:0000313" key="2">
    <source>
        <dbReference type="EMBL" id="SVD68181.1"/>
    </source>
</evidence>
<organism evidence="2">
    <name type="scientific">marine metagenome</name>
    <dbReference type="NCBI Taxonomy" id="408172"/>
    <lineage>
        <taxon>unclassified sequences</taxon>
        <taxon>metagenomes</taxon>
        <taxon>ecological metagenomes</taxon>
    </lineage>
</organism>
<sequence length="143" mass="16985">MITNGIDQWDNSYPNAEIIKKDIKAETYYIAKQKDSIIGGINIDQNQDPTYSDIKWEEMSNKFLVVHRLGVKQEFWNKKVGKSLMLFVEDLVRKNNFKSIRLDTYSGNPKATEFYKNLDYKQLGHIYLKPNKNEYYCFEKIIR</sequence>
<dbReference type="Pfam" id="PF00583">
    <property type="entry name" value="Acetyltransf_1"/>
    <property type="match status" value="1"/>
</dbReference>
<feature type="domain" description="N-acetyltransferase" evidence="1">
    <location>
        <begin position="1"/>
        <end position="143"/>
    </location>
</feature>
<dbReference type="Gene3D" id="3.40.630.30">
    <property type="match status" value="1"/>
</dbReference>
<dbReference type="InterPro" id="IPR000182">
    <property type="entry name" value="GNAT_dom"/>
</dbReference>
<dbReference type="CDD" id="cd04301">
    <property type="entry name" value="NAT_SF"/>
    <property type="match status" value="1"/>
</dbReference>
<dbReference type="EMBL" id="UINC01166304">
    <property type="protein sequence ID" value="SVD68181.1"/>
    <property type="molecule type" value="Genomic_DNA"/>
</dbReference>
<dbReference type="GO" id="GO:0016747">
    <property type="term" value="F:acyltransferase activity, transferring groups other than amino-acyl groups"/>
    <property type="evidence" value="ECO:0007669"/>
    <property type="project" value="InterPro"/>
</dbReference>
<dbReference type="SUPFAM" id="SSF55729">
    <property type="entry name" value="Acyl-CoA N-acyltransferases (Nat)"/>
    <property type="match status" value="1"/>
</dbReference>